<dbReference type="Gene3D" id="3.40.50.300">
    <property type="entry name" value="P-loop containing nucleotide triphosphate hydrolases"/>
    <property type="match status" value="1"/>
</dbReference>
<dbReference type="PANTHER" id="PTHR36766">
    <property type="entry name" value="PLANT BROAD-SPECTRUM MILDEW RESISTANCE PROTEIN RPW8"/>
    <property type="match status" value="1"/>
</dbReference>
<dbReference type="InterPro" id="IPR027417">
    <property type="entry name" value="P-loop_NTPase"/>
</dbReference>
<reference evidence="3" key="1">
    <citation type="submission" date="2025-08" db="UniProtKB">
        <authorList>
            <consortium name="RefSeq"/>
        </authorList>
    </citation>
    <scope>IDENTIFICATION</scope>
</reference>
<proteinExistence type="predicted"/>
<dbReference type="SUPFAM" id="SSF52540">
    <property type="entry name" value="P-loop containing nucleoside triphosphate hydrolases"/>
    <property type="match status" value="1"/>
</dbReference>
<keyword evidence="2" id="KW-1185">Reference proteome</keyword>
<dbReference type="Pfam" id="PF00931">
    <property type="entry name" value="NB-ARC"/>
    <property type="match status" value="1"/>
</dbReference>
<dbReference type="RefSeq" id="XP_010943677.1">
    <property type="nucleotide sequence ID" value="XM_010945375.1"/>
</dbReference>
<name>A0A6I9SH61_ELAGV</name>
<evidence type="ECO:0000313" key="3">
    <source>
        <dbReference type="RefSeq" id="XP_010943677.1"/>
    </source>
</evidence>
<gene>
    <name evidence="3" type="primary">LOC105061357</name>
</gene>
<feature type="domain" description="NB-ARC" evidence="1">
    <location>
        <begin position="1"/>
        <end position="118"/>
    </location>
</feature>
<dbReference type="InParanoid" id="A0A6I9SH61"/>
<dbReference type="InterPro" id="IPR002182">
    <property type="entry name" value="NB-ARC"/>
</dbReference>
<dbReference type="Proteomes" id="UP000504607">
    <property type="component" value="Unplaced"/>
</dbReference>
<sequence>MIWAYVSDDFDIKRVTRSIIESASGSEFNLTEMDLMQLKLRKLIGNKRLLLVLDDVWNENYEKWNRLKTVLIGGAWGSKVIVTTRSERVASIMGTVAPQLLSGLSEDDCWLLLEKRAFGLGSCEKTPNLVGVGKEMVKKCGGVPLAASFRKFDAS</sequence>
<evidence type="ECO:0000313" key="2">
    <source>
        <dbReference type="Proteomes" id="UP000504607"/>
    </source>
</evidence>
<protein>
    <submittedName>
        <fullName evidence="3">Disease resistance protein RGA2-like</fullName>
    </submittedName>
</protein>
<accession>A0A6I9SH61</accession>
<dbReference type="AlphaFoldDB" id="A0A6I9SH61"/>
<dbReference type="OrthoDB" id="676015at2759"/>
<dbReference type="InterPro" id="IPR042197">
    <property type="entry name" value="Apaf_helical"/>
</dbReference>
<dbReference type="PANTHER" id="PTHR36766:SF48">
    <property type="entry name" value="DISEASE RESISTANCE PROTEIN RGA3"/>
    <property type="match status" value="1"/>
</dbReference>
<dbReference type="Gene3D" id="1.10.8.430">
    <property type="entry name" value="Helical domain of apoptotic protease-activating factors"/>
    <property type="match status" value="1"/>
</dbReference>
<organism evidence="2 3">
    <name type="scientific">Elaeis guineensis var. tenera</name>
    <name type="common">Oil palm</name>
    <dbReference type="NCBI Taxonomy" id="51953"/>
    <lineage>
        <taxon>Eukaryota</taxon>
        <taxon>Viridiplantae</taxon>
        <taxon>Streptophyta</taxon>
        <taxon>Embryophyta</taxon>
        <taxon>Tracheophyta</taxon>
        <taxon>Spermatophyta</taxon>
        <taxon>Magnoliopsida</taxon>
        <taxon>Liliopsida</taxon>
        <taxon>Arecaceae</taxon>
        <taxon>Arecoideae</taxon>
        <taxon>Cocoseae</taxon>
        <taxon>Elaeidinae</taxon>
        <taxon>Elaeis</taxon>
    </lineage>
</organism>
<dbReference type="GO" id="GO:0043531">
    <property type="term" value="F:ADP binding"/>
    <property type="evidence" value="ECO:0007669"/>
    <property type="project" value="InterPro"/>
</dbReference>
<evidence type="ECO:0000259" key="1">
    <source>
        <dbReference type="Pfam" id="PF00931"/>
    </source>
</evidence>